<dbReference type="PANTHER" id="PTHR32305:SF15">
    <property type="entry name" value="PROTEIN RHSA-RELATED"/>
    <property type="match status" value="1"/>
</dbReference>
<dbReference type="PANTHER" id="PTHR32305">
    <property type="match status" value="1"/>
</dbReference>
<proteinExistence type="predicted"/>
<evidence type="ECO:0000313" key="4">
    <source>
        <dbReference type="Proteomes" id="UP001210380"/>
    </source>
</evidence>
<dbReference type="Gene3D" id="2.180.10.10">
    <property type="entry name" value="RHS repeat-associated core"/>
    <property type="match status" value="1"/>
</dbReference>
<dbReference type="InterPro" id="IPR037524">
    <property type="entry name" value="PA14/GLEYA"/>
</dbReference>
<dbReference type="NCBIfam" id="TIGR03696">
    <property type="entry name" value="Rhs_assc_core"/>
    <property type="match status" value="1"/>
</dbReference>
<evidence type="ECO:0000259" key="2">
    <source>
        <dbReference type="PROSITE" id="PS51820"/>
    </source>
</evidence>
<dbReference type="PROSITE" id="PS51820">
    <property type="entry name" value="PA14"/>
    <property type="match status" value="2"/>
</dbReference>
<evidence type="ECO:0000256" key="1">
    <source>
        <dbReference type="SAM" id="MobiDB-lite"/>
    </source>
</evidence>
<feature type="region of interest" description="Disordered" evidence="1">
    <location>
        <begin position="1081"/>
        <end position="1107"/>
    </location>
</feature>
<sequence>MDEQWLRAPQRQYPVFVDPTMSFGVIDSRAYRSDGYECANCGLRIGNSQSAGDTYNRSVFKVDYSPLFGKTVVGSRLDVWKVPGYTGSVKSWNTDLYHASGFNFNAVGGYVASTYVGDTGQFAGEGLTGFIRYLVERGDPTAWFMLIGHEQAGVWTYKHLDATLLVDVGSAPPAAPLVAPTDNATVTTTTPTLQVGAVSDPDGEAVKYCFRVATGPDAKTGVVVESGCLDTPQWTIPPGVLQDGVAYTWQVTTVANLTSTTSSWVGHVKVDLRIGDHGPSPTDDVGPVEVNLANGNVSTQASSPTFTTVGGTAGVSFSYNSQQTDPKGLRASYYKDLNRNTVIDDGVQPTLVRTEPQVNVDWGTASPFAPALPADDFIVQWNGFFQVPATGTYLFAGVHDDKATVWINGTQVYLGEGPSDVNWTQATGVSLTAGQRVPIKVELAEKTGSARLRLFVKTADDVAVPSQIVRSDWLYTEDLPALSEGWTLSADLDGSGGSYVSAQVADQTVVLTDATGAKHTWTKAATGGYTPPTGEDGVLSLDTAGRVTLTDGGEVFVFRADGKLESQNSVADSRRPAALQNIYDGSPVRLREIKDPVSGRSHVLHYNRPGDDCYGSTPVPPGGDALPPSQMLCRITYWDGTETHLWYVAGKLSRIEDPGSELTDFGYSPTSGKIDVIRDPLANDWIAVDPATRESSTEVFTAIAYDTATGKPKATSVTQPAPAPGQARPTHTYRYINGGETQVDVAGLTPASGFARKVTFDAGFRQLTDTDATGKASRQEWNVKDQVVATIDPVGRKTTTIYDHADRPTDTYGPAPESCFNGLMPSSTCASTVDHNHTEYDEGINSLAVSLYDNRELAGAPKYYGTGIGTADGSFARNLGYDAPAPGIPADHFSLRATGEIIFPQAGSYTLRVLADDGVRVWIDDQILIDDWRNTTPAWRQATVSSPSAGAIKRIRVEYYEYDLTAQLELHWTTPSGVQEVVPGTQLRPRYGLTTSTTEDESGGVPNKVTTTRYNDNGLDPIHGLATTSITDPAGLALTASNAYETPGAGYLRQTGKTMPSGAQSTTTYYGDAETRDNPCTPAVDPANQGGLAKLTTSPAPTSGPARMDEQVYDASGRVVAEAVNGTWICTRYDTRDRVIEKTYPANPTAPARTVATNYAVGGDPQTTSVTDTAGTITTRVDLLGRTVLYTDVHGTRTETRYDQAGRVTSEIVTPPNIADTPQTTEYRYDDAGRVLETKLLATVNGTPTTTVLAMPGYDAAGELASVNYGSGTSLTTIGKDQAARVTSLTWRKPDATQVVSTVSRSRAGTITDETLAGVDANPTGANYLYDAAGRLTEAWVTGHHYTYDFTTAPSGCPTGTQTNAGANTNRLRLIDDTGTGTTETGYCYDAADRILATTGANPVTGITYDDHGNTTQYVQGPVTTALGWDSADRNLTARTTSTNPADVAEVTYGRDATDRIVRRDAAQGDTPAAVLYSYSADGDTADLALDTNKRVVSRTISLPGGVLWTATLDARGNATGRYDHPTVRGDLTLSTDAAGAQLGDLRTYTPYGEPLTAAGVVDPDNVPDNQPGQFDYGWLGQHQRPYEHGGALSLVQMGARPYSLLLGRFLSVDPVEGGSANDYDYTNANPINELDLDGKWSCGWCRKVGSWVWRNKWEIGLTALGFVPGLGAAAWVYRAYRIVRVARAAQGLSGGIRATRLTSHLAGRMWVGRRAVRKSADSGYRLYSRNGLRQWRPPQYKKNMGKWQSNFEWRNKPKGRMTTNYHVNHRRRW</sequence>
<dbReference type="Pfam" id="PF07691">
    <property type="entry name" value="PA14"/>
    <property type="match status" value="2"/>
</dbReference>
<reference evidence="3 4" key="1">
    <citation type="submission" date="2022-11" db="EMBL/GenBank/DDBJ databases">
        <title>Draft genome sequence of Saccharopolyspora sp. WRP15-2 isolated from rhizosphere soils of wild rice in Thailand.</title>
        <authorList>
            <person name="Duangmal K."/>
            <person name="Kammanee S."/>
            <person name="Muangham S."/>
        </authorList>
    </citation>
    <scope>NUCLEOTIDE SEQUENCE [LARGE SCALE GENOMIC DNA]</scope>
    <source>
        <strain evidence="3 4">WRP15-2</strain>
    </source>
</reference>
<evidence type="ECO:0000313" key="3">
    <source>
        <dbReference type="EMBL" id="MDA3625662.1"/>
    </source>
</evidence>
<feature type="domain" description="PA14" evidence="2">
    <location>
        <begin position="842"/>
        <end position="986"/>
    </location>
</feature>
<dbReference type="InterPro" id="IPR050708">
    <property type="entry name" value="T6SS_VgrG/RHS"/>
</dbReference>
<comment type="caution">
    <text evidence="3">The sequence shown here is derived from an EMBL/GenBank/DDBJ whole genome shotgun (WGS) entry which is preliminary data.</text>
</comment>
<dbReference type="InterPro" id="IPR006530">
    <property type="entry name" value="YD"/>
</dbReference>
<protein>
    <submittedName>
        <fullName evidence="3">PA14 domain-containing protein</fullName>
    </submittedName>
</protein>
<organism evidence="3 4">
    <name type="scientific">Saccharopolyspora oryzae</name>
    <dbReference type="NCBI Taxonomy" id="2997343"/>
    <lineage>
        <taxon>Bacteria</taxon>
        <taxon>Bacillati</taxon>
        <taxon>Actinomycetota</taxon>
        <taxon>Actinomycetes</taxon>
        <taxon>Pseudonocardiales</taxon>
        <taxon>Pseudonocardiaceae</taxon>
        <taxon>Saccharopolyspora</taxon>
    </lineage>
</organism>
<feature type="domain" description="PA14" evidence="2">
    <location>
        <begin position="324"/>
        <end position="473"/>
    </location>
</feature>
<dbReference type="Proteomes" id="UP001210380">
    <property type="component" value="Unassembled WGS sequence"/>
</dbReference>
<dbReference type="InterPro" id="IPR011658">
    <property type="entry name" value="PA14_dom"/>
</dbReference>
<gene>
    <name evidence="3" type="ORF">OU415_09460</name>
</gene>
<feature type="region of interest" description="Disordered" evidence="1">
    <location>
        <begin position="1053"/>
        <end position="1072"/>
    </location>
</feature>
<dbReference type="InterPro" id="IPR022385">
    <property type="entry name" value="Rhs_assc_core"/>
</dbReference>
<dbReference type="SUPFAM" id="SSF56988">
    <property type="entry name" value="Anthrax protective antigen"/>
    <property type="match status" value="2"/>
</dbReference>
<dbReference type="RefSeq" id="WP_270948237.1">
    <property type="nucleotide sequence ID" value="NZ_JAQGLA010000010.1"/>
</dbReference>
<keyword evidence="4" id="KW-1185">Reference proteome</keyword>
<name>A0ABT4UVB2_9PSEU</name>
<dbReference type="NCBIfam" id="TIGR01643">
    <property type="entry name" value="YD_repeat_2x"/>
    <property type="match status" value="1"/>
</dbReference>
<accession>A0ABT4UVB2</accession>
<dbReference type="Gene3D" id="3.90.182.10">
    <property type="entry name" value="Toxin - Anthrax Protective Antigen,domain 1"/>
    <property type="match status" value="2"/>
</dbReference>
<feature type="compositionally biased region" description="Polar residues" evidence="1">
    <location>
        <begin position="1055"/>
        <end position="1069"/>
    </location>
</feature>
<dbReference type="EMBL" id="JAQGLA010000010">
    <property type="protein sequence ID" value="MDA3625662.1"/>
    <property type="molecule type" value="Genomic_DNA"/>
</dbReference>
<dbReference type="SMART" id="SM00758">
    <property type="entry name" value="PA14"/>
    <property type="match status" value="2"/>
</dbReference>